<evidence type="ECO:0000313" key="2">
    <source>
        <dbReference type="EMBL" id="KAF7679765.1"/>
    </source>
</evidence>
<reference evidence="2" key="1">
    <citation type="submission" date="2020-01" db="EMBL/GenBank/DDBJ databases">
        <authorList>
            <person name="Feng Z.H.Z."/>
        </authorList>
    </citation>
    <scope>NUCLEOTIDE SEQUENCE</scope>
    <source>
        <strain evidence="2">CBS107.38</strain>
    </source>
</reference>
<feature type="region of interest" description="Disordered" evidence="1">
    <location>
        <begin position="12"/>
        <end position="48"/>
    </location>
</feature>
<organism evidence="2 3">
    <name type="scientific">Alternaria burnsii</name>
    <dbReference type="NCBI Taxonomy" id="1187904"/>
    <lineage>
        <taxon>Eukaryota</taxon>
        <taxon>Fungi</taxon>
        <taxon>Dikarya</taxon>
        <taxon>Ascomycota</taxon>
        <taxon>Pezizomycotina</taxon>
        <taxon>Dothideomycetes</taxon>
        <taxon>Pleosporomycetidae</taxon>
        <taxon>Pleosporales</taxon>
        <taxon>Pleosporineae</taxon>
        <taxon>Pleosporaceae</taxon>
        <taxon>Alternaria</taxon>
        <taxon>Alternaria sect. Alternaria</taxon>
    </lineage>
</organism>
<sequence length="130" mass="14272">MNMHVHACVLSSPTPTVGSRRLPAASSLSSHEDNRVGLSPSVRTPQSQVVSLLNPTTIDREGHAGTLHDERNLTYPEFAYTHADDTGVYTHPIAQRCLLPTPMDVHPIVNFQSDADQRHEDDQSGQADHL</sequence>
<feature type="compositionally biased region" description="Low complexity" evidence="1">
    <location>
        <begin position="19"/>
        <end position="29"/>
    </location>
</feature>
<accession>A0A8H7BCW1</accession>
<dbReference type="Proteomes" id="UP000596902">
    <property type="component" value="Unassembled WGS sequence"/>
</dbReference>
<reference evidence="2" key="2">
    <citation type="submission" date="2020-08" db="EMBL/GenBank/DDBJ databases">
        <title>Draft Genome Sequence of Cumin Blight Pathogen Alternaria burnsii.</title>
        <authorList>
            <person name="Feng Z."/>
        </authorList>
    </citation>
    <scope>NUCLEOTIDE SEQUENCE</scope>
    <source>
        <strain evidence="2">CBS107.38</strain>
    </source>
</reference>
<name>A0A8H7BCW1_9PLEO</name>
<evidence type="ECO:0000256" key="1">
    <source>
        <dbReference type="SAM" id="MobiDB-lite"/>
    </source>
</evidence>
<protein>
    <submittedName>
        <fullName evidence="2">Uncharacterized protein</fullName>
    </submittedName>
</protein>
<dbReference type="GeneID" id="62199641"/>
<gene>
    <name evidence="2" type="ORF">GT037_001416</name>
</gene>
<dbReference type="RefSeq" id="XP_038789755.1">
    <property type="nucleotide sequence ID" value="XM_038926463.1"/>
</dbReference>
<comment type="caution">
    <text evidence="2">The sequence shown here is derived from an EMBL/GenBank/DDBJ whole genome shotgun (WGS) entry which is preliminary data.</text>
</comment>
<proteinExistence type="predicted"/>
<dbReference type="EMBL" id="JAAABM010000002">
    <property type="protein sequence ID" value="KAF7679765.1"/>
    <property type="molecule type" value="Genomic_DNA"/>
</dbReference>
<dbReference type="AlphaFoldDB" id="A0A8H7BCW1"/>
<keyword evidence="3" id="KW-1185">Reference proteome</keyword>
<evidence type="ECO:0000313" key="3">
    <source>
        <dbReference type="Proteomes" id="UP000596902"/>
    </source>
</evidence>